<dbReference type="AlphaFoldDB" id="E4SEM4"/>
<keyword evidence="1" id="KW-0812">Transmembrane</keyword>
<keyword evidence="1" id="KW-0472">Membrane</keyword>
<proteinExistence type="predicted"/>
<dbReference type="HOGENOM" id="CLU_2987950_0_0_9"/>
<protein>
    <submittedName>
        <fullName evidence="2">Uncharacterized protein</fullName>
    </submittedName>
</protein>
<keyword evidence="1" id="KW-1133">Transmembrane helix</keyword>
<reference evidence="2 3" key="2">
    <citation type="journal article" date="2011" name="J. Bacteriol.">
        <title>Complete genome sequences for the anaerobic, extremely thermophilic plant biomass-degrading bacteria Caldicellulosiruptor hydrothermalis, Caldicellulosiruptor kristjanssonii, Caldicellulosiruptor kronotskyensis, Caldicellulosiruptor owensenis, and Caldicellulosiruptor lactoaceticus.</title>
        <authorList>
            <person name="Blumer-Schuette S.E."/>
            <person name="Ozdemir I."/>
            <person name="Mistry D."/>
            <person name="Lucas S."/>
            <person name="Lapidus A."/>
            <person name="Cheng J.F."/>
            <person name="Goodwin L.A."/>
            <person name="Pitluck S."/>
            <person name="Land M.L."/>
            <person name="Hauser L.J."/>
            <person name="Woyke T."/>
            <person name="Mikhailova N."/>
            <person name="Pati A."/>
            <person name="Kyrpides N.C."/>
            <person name="Ivanova N."/>
            <person name="Detter J.C."/>
            <person name="Walston-Davenport K."/>
            <person name="Han S."/>
            <person name="Adams M.W."/>
            <person name="Kelly R.M."/>
        </authorList>
    </citation>
    <scope>NUCLEOTIDE SEQUENCE [LARGE SCALE GENOMIC DNA]</scope>
    <source>
        <strain evidence="3">DSM 18902 / VKM B-2412 / 2002</strain>
    </source>
</reference>
<feature type="transmembrane region" description="Helical" evidence="1">
    <location>
        <begin position="12"/>
        <end position="35"/>
    </location>
</feature>
<name>E4SEM4_CALK2</name>
<evidence type="ECO:0000313" key="2">
    <source>
        <dbReference type="EMBL" id="ADQ45511.1"/>
    </source>
</evidence>
<keyword evidence="3" id="KW-1185">Reference proteome</keyword>
<sequence>MNNLGWPAVYFLPGHLFLFIVKISNYIIIYLSNFFEGGQKNEKNLIWDRWLERNYSR</sequence>
<dbReference type="Proteomes" id="UP000006835">
    <property type="component" value="Chromosome"/>
</dbReference>
<reference key="1">
    <citation type="submission" date="2010-11" db="EMBL/GenBank/DDBJ databases">
        <title>Complete sequence of Caldicellulosiruptor kronotskyensis 2002.</title>
        <authorList>
            <consortium name="US DOE Joint Genome Institute"/>
            <person name="Lucas S."/>
            <person name="Copeland A."/>
            <person name="Lapidus A."/>
            <person name="Cheng J.-F."/>
            <person name="Bruce D."/>
            <person name="Goodwin L."/>
            <person name="Pitluck S."/>
            <person name="Davenport K."/>
            <person name="Detter J.C."/>
            <person name="Han C."/>
            <person name="Tapia R."/>
            <person name="Land M."/>
            <person name="Hauser L."/>
            <person name="Jeffries C."/>
            <person name="Kyrpides N."/>
            <person name="Ivanova N."/>
            <person name="Mikhailova N."/>
            <person name="Blumer-Schuette S.E."/>
            <person name="Kelly R.M."/>
            <person name="Woyke T."/>
        </authorList>
    </citation>
    <scope>NUCLEOTIDE SEQUENCE</scope>
    <source>
        <strain>2002</strain>
    </source>
</reference>
<evidence type="ECO:0000313" key="3">
    <source>
        <dbReference type="Proteomes" id="UP000006835"/>
    </source>
</evidence>
<gene>
    <name evidence="2" type="ordered locus">Calkro_0617</name>
</gene>
<dbReference type="EMBL" id="CP002330">
    <property type="protein sequence ID" value="ADQ45511.1"/>
    <property type="molecule type" value="Genomic_DNA"/>
</dbReference>
<organism evidence="2 3">
    <name type="scientific">Caldicellulosiruptor kronotskyensis (strain DSM 18902 / VKM B-2412 / 2002)</name>
    <dbReference type="NCBI Taxonomy" id="632348"/>
    <lineage>
        <taxon>Bacteria</taxon>
        <taxon>Bacillati</taxon>
        <taxon>Bacillota</taxon>
        <taxon>Bacillota incertae sedis</taxon>
        <taxon>Caldicellulosiruptorales</taxon>
        <taxon>Caldicellulosiruptoraceae</taxon>
        <taxon>Caldicellulosiruptor</taxon>
    </lineage>
</organism>
<dbReference type="KEGG" id="ckn:Calkro_0617"/>
<evidence type="ECO:0000256" key="1">
    <source>
        <dbReference type="SAM" id="Phobius"/>
    </source>
</evidence>
<accession>E4SEM4</accession>